<dbReference type="PANTHER" id="PTHR43798">
    <property type="entry name" value="MONOACYLGLYCEROL LIPASE"/>
    <property type="match status" value="1"/>
</dbReference>
<name>A0A2G5KAE7_9RHOB</name>
<sequence length="264" mass="29421">METLTKTICGLEIRVGIFGKQDSERTILFFNGIGARLEAAEKFADFLPECRIVTFDVPGVGKSPAPKAPYRPVLLSKMAAILLDKLGIDKVDVFGISWGGAIAQQFVKDHQDRCNTMTLAATSAGMVMVPGKLSAMLKMVTPKRYFNPNYMLEVAPKIYGGTIGENIEQLEEFAKMVMGGSTRGYLYQLLAGYGWTSWLWLPQIKVPTLILMGNADRIVPPSNGRILNSRLPNSRLEYLDCGHLFMMTKPQETTQLMRDFYAEH</sequence>
<evidence type="ECO:0000259" key="1">
    <source>
        <dbReference type="Pfam" id="PF00561"/>
    </source>
</evidence>
<dbReference type="GO" id="GO:0047372">
    <property type="term" value="F:monoacylglycerol lipase activity"/>
    <property type="evidence" value="ECO:0007669"/>
    <property type="project" value="TreeGrafter"/>
</dbReference>
<evidence type="ECO:0000313" key="2">
    <source>
        <dbReference type="EMBL" id="PIB26003.1"/>
    </source>
</evidence>
<evidence type="ECO:0000313" key="3">
    <source>
        <dbReference type="Proteomes" id="UP000231516"/>
    </source>
</evidence>
<dbReference type="SUPFAM" id="SSF53474">
    <property type="entry name" value="alpha/beta-Hydrolases"/>
    <property type="match status" value="1"/>
</dbReference>
<dbReference type="GO" id="GO:0016020">
    <property type="term" value="C:membrane"/>
    <property type="evidence" value="ECO:0007669"/>
    <property type="project" value="TreeGrafter"/>
</dbReference>
<dbReference type="EMBL" id="MDGM01000007">
    <property type="protein sequence ID" value="PIB26003.1"/>
    <property type="molecule type" value="Genomic_DNA"/>
</dbReference>
<feature type="domain" description="AB hydrolase-1" evidence="1">
    <location>
        <begin position="26"/>
        <end position="127"/>
    </location>
</feature>
<gene>
    <name evidence="2" type="ORF">BFP76_13580</name>
</gene>
<dbReference type="OrthoDB" id="7616518at2"/>
<dbReference type="InterPro" id="IPR000073">
    <property type="entry name" value="AB_hydrolase_1"/>
</dbReference>
<comment type="caution">
    <text evidence="2">The sequence shown here is derived from an EMBL/GenBank/DDBJ whole genome shotgun (WGS) entry which is preliminary data.</text>
</comment>
<dbReference type="Pfam" id="PF00561">
    <property type="entry name" value="Abhydrolase_1"/>
    <property type="match status" value="2"/>
</dbReference>
<dbReference type="Proteomes" id="UP000231516">
    <property type="component" value="Unassembled WGS sequence"/>
</dbReference>
<feature type="domain" description="AB hydrolase-1" evidence="1">
    <location>
        <begin position="200"/>
        <end position="250"/>
    </location>
</feature>
<dbReference type="InterPro" id="IPR050266">
    <property type="entry name" value="AB_hydrolase_sf"/>
</dbReference>
<dbReference type="Gene3D" id="3.40.50.1820">
    <property type="entry name" value="alpha/beta hydrolase"/>
    <property type="match status" value="1"/>
</dbReference>
<dbReference type="GO" id="GO:0046464">
    <property type="term" value="P:acylglycerol catabolic process"/>
    <property type="evidence" value="ECO:0007669"/>
    <property type="project" value="TreeGrafter"/>
</dbReference>
<dbReference type="InterPro" id="IPR029058">
    <property type="entry name" value="AB_hydrolase_fold"/>
</dbReference>
<proteinExistence type="predicted"/>
<dbReference type="PANTHER" id="PTHR43798:SF5">
    <property type="entry name" value="MONOACYLGLYCEROL LIPASE ABHD6"/>
    <property type="match status" value="1"/>
</dbReference>
<accession>A0A2G5KAE7</accession>
<keyword evidence="3" id="KW-1185">Reference proteome</keyword>
<dbReference type="PRINTS" id="PR00111">
    <property type="entry name" value="ABHYDROLASE"/>
</dbReference>
<organism evidence="2 3">
    <name type="scientific">Paramylibacter kogurei</name>
    <dbReference type="NCBI Taxonomy" id="1889778"/>
    <lineage>
        <taxon>Bacteria</taxon>
        <taxon>Pseudomonadati</taxon>
        <taxon>Pseudomonadota</taxon>
        <taxon>Alphaproteobacteria</taxon>
        <taxon>Rhodobacterales</taxon>
        <taxon>Paracoccaceae</taxon>
        <taxon>Paramylibacter</taxon>
    </lineage>
</organism>
<reference evidence="2 3" key="1">
    <citation type="submission" date="2016-08" db="EMBL/GenBank/DDBJ databases">
        <title>Draft genome of Amylibacter sp. strain 4G11.</title>
        <authorList>
            <person name="Wong S.-K."/>
            <person name="Hamasaki K."/>
            <person name="Yoshizawa S."/>
        </authorList>
    </citation>
    <scope>NUCLEOTIDE SEQUENCE [LARGE SCALE GENOMIC DNA]</scope>
    <source>
        <strain evidence="2 3">4G11</strain>
    </source>
</reference>
<dbReference type="AlphaFoldDB" id="A0A2G5KAE7"/>
<protein>
    <recommendedName>
        <fullName evidence="1">AB hydrolase-1 domain-containing protein</fullName>
    </recommendedName>
</protein>
<dbReference type="RefSeq" id="WP_099591750.1">
    <property type="nucleotide sequence ID" value="NZ_MDGM01000007.1"/>
</dbReference>